<dbReference type="Pfam" id="PF01648">
    <property type="entry name" value="ACPS"/>
    <property type="match status" value="1"/>
</dbReference>
<dbReference type="RefSeq" id="WP_157696761.1">
    <property type="nucleotide sequence ID" value="NZ_CP018145.1"/>
</dbReference>
<dbReference type="EMBL" id="CP018145">
    <property type="protein sequence ID" value="ASJ53870.1"/>
    <property type="molecule type" value="Genomic_DNA"/>
</dbReference>
<protein>
    <submittedName>
        <fullName evidence="5">Uncharacterized protein</fullName>
    </submittedName>
</protein>
<dbReference type="GO" id="GO:0000287">
    <property type="term" value="F:magnesium ion binding"/>
    <property type="evidence" value="ECO:0007669"/>
    <property type="project" value="InterPro"/>
</dbReference>
<dbReference type="InterPro" id="IPR055066">
    <property type="entry name" value="AASDHPPT_N"/>
</dbReference>
<evidence type="ECO:0000259" key="4">
    <source>
        <dbReference type="Pfam" id="PF22624"/>
    </source>
</evidence>
<dbReference type="GO" id="GO:0019878">
    <property type="term" value="P:lysine biosynthetic process via aminoadipic acid"/>
    <property type="evidence" value="ECO:0007669"/>
    <property type="project" value="TreeGrafter"/>
</dbReference>
<dbReference type="PANTHER" id="PTHR12215:SF10">
    <property type="entry name" value="L-AMINOADIPATE-SEMIALDEHYDE DEHYDROGENASE-PHOSPHOPANTETHEINYL TRANSFERASE"/>
    <property type="match status" value="1"/>
</dbReference>
<proteinExistence type="inferred from homology"/>
<comment type="similarity">
    <text evidence="1">Belongs to the P-Pant transferase superfamily. Gsp/Sfp/HetI/AcpT family.</text>
</comment>
<dbReference type="SUPFAM" id="SSF56214">
    <property type="entry name" value="4'-phosphopantetheinyl transferase"/>
    <property type="match status" value="2"/>
</dbReference>
<evidence type="ECO:0000256" key="2">
    <source>
        <dbReference type="ARBA" id="ARBA00022679"/>
    </source>
</evidence>
<dbReference type="AlphaFoldDB" id="A0A220MH73"/>
<organism evidence="5 6">
    <name type="scientific">Brevibacillus formosus</name>
    <dbReference type="NCBI Taxonomy" id="54913"/>
    <lineage>
        <taxon>Bacteria</taxon>
        <taxon>Bacillati</taxon>
        <taxon>Bacillota</taxon>
        <taxon>Bacilli</taxon>
        <taxon>Bacillales</taxon>
        <taxon>Paenibacillaceae</taxon>
        <taxon>Brevibacillus</taxon>
    </lineage>
</organism>
<reference evidence="5 6" key="1">
    <citation type="submission" date="2016-11" db="EMBL/GenBank/DDBJ databases">
        <authorList>
            <person name="Jaros S."/>
            <person name="Januszkiewicz K."/>
            <person name="Wedrychowicz H."/>
        </authorList>
    </citation>
    <scope>NUCLEOTIDE SEQUENCE [LARGE SCALE GENOMIC DNA]</scope>
    <source>
        <strain evidence="5 6">NF2</strain>
    </source>
</reference>
<feature type="domain" description="4'-phosphopantetheinyl transferase" evidence="3">
    <location>
        <begin position="103"/>
        <end position="173"/>
    </location>
</feature>
<keyword evidence="2" id="KW-0808">Transferase</keyword>
<feature type="domain" description="4'-phosphopantetheinyl transferase N-terminal" evidence="4">
    <location>
        <begin position="16"/>
        <end position="97"/>
    </location>
</feature>
<dbReference type="KEGG" id="bfm:BP422_10135"/>
<dbReference type="GO" id="GO:0008897">
    <property type="term" value="F:holo-[acyl-carrier-protein] synthase activity"/>
    <property type="evidence" value="ECO:0007669"/>
    <property type="project" value="InterPro"/>
</dbReference>
<dbReference type="InterPro" id="IPR050559">
    <property type="entry name" value="P-Pant_transferase_sf"/>
</dbReference>
<dbReference type="Pfam" id="PF22624">
    <property type="entry name" value="AASDHPPT_N"/>
    <property type="match status" value="1"/>
</dbReference>
<evidence type="ECO:0000256" key="1">
    <source>
        <dbReference type="ARBA" id="ARBA00010990"/>
    </source>
</evidence>
<evidence type="ECO:0000313" key="6">
    <source>
        <dbReference type="Proteomes" id="UP000197781"/>
    </source>
</evidence>
<dbReference type="PANTHER" id="PTHR12215">
    <property type="entry name" value="PHOSPHOPANTETHEINE TRANSFERASE"/>
    <property type="match status" value="1"/>
</dbReference>
<dbReference type="InterPro" id="IPR008278">
    <property type="entry name" value="4-PPantetheinyl_Trfase_dom"/>
</dbReference>
<name>A0A220MH73_9BACL</name>
<dbReference type="Gene3D" id="3.90.470.20">
    <property type="entry name" value="4'-phosphopantetheinyl transferase domain"/>
    <property type="match status" value="2"/>
</dbReference>
<evidence type="ECO:0000259" key="3">
    <source>
        <dbReference type="Pfam" id="PF01648"/>
    </source>
</evidence>
<dbReference type="GO" id="GO:0005829">
    <property type="term" value="C:cytosol"/>
    <property type="evidence" value="ECO:0007669"/>
    <property type="project" value="TreeGrafter"/>
</dbReference>
<gene>
    <name evidence="5" type="ORF">BP422_10135</name>
</gene>
<accession>A0A220MH73</accession>
<dbReference type="InterPro" id="IPR037143">
    <property type="entry name" value="4-PPantetheinyl_Trfase_dom_sf"/>
</dbReference>
<evidence type="ECO:0000313" key="5">
    <source>
        <dbReference type="EMBL" id="ASJ53870.1"/>
    </source>
</evidence>
<sequence>MQIYAVPISTLPDAYISHLLTFVTEEKKKRLSKFLHREDLIRGLLGDLLIRKIVSEKFAIPPKSILFSKNTFGKPYLYMPLNLLHFNISHSGKWIVCIIDEHPVGIDIERIHTVDLQIAKQFFAQEEYEFIENEQDALQRHSRFFKVWTAKESYVKAIGHGLSIPLNSFSTVRGGGVEGLRVYDHCNWYFKIFFLDDQYTLTACAQNDKFCETVEIIALNTFVQFFLND</sequence>
<dbReference type="Proteomes" id="UP000197781">
    <property type="component" value="Chromosome"/>
</dbReference>